<feature type="transmembrane region" description="Helical" evidence="6">
    <location>
        <begin position="308"/>
        <end position="329"/>
    </location>
</feature>
<dbReference type="Pfam" id="PF07690">
    <property type="entry name" value="MFS_1"/>
    <property type="match status" value="1"/>
</dbReference>
<feature type="transmembrane region" description="Helical" evidence="6">
    <location>
        <begin position="472"/>
        <end position="493"/>
    </location>
</feature>
<dbReference type="OrthoDB" id="2241241at2759"/>
<protein>
    <recommendedName>
        <fullName evidence="7">Major facilitator superfamily (MFS) profile domain-containing protein</fullName>
    </recommendedName>
</protein>
<feature type="transmembrane region" description="Helical" evidence="6">
    <location>
        <begin position="341"/>
        <end position="357"/>
    </location>
</feature>
<feature type="transmembrane region" description="Helical" evidence="6">
    <location>
        <begin position="580"/>
        <end position="600"/>
    </location>
</feature>
<evidence type="ECO:0000313" key="9">
    <source>
        <dbReference type="Proteomes" id="UP000765509"/>
    </source>
</evidence>
<feature type="transmembrane region" description="Helical" evidence="6">
    <location>
        <begin position="218"/>
        <end position="239"/>
    </location>
</feature>
<keyword evidence="9" id="KW-1185">Reference proteome</keyword>
<name>A0A9Q3GRD7_9BASI</name>
<evidence type="ECO:0000256" key="1">
    <source>
        <dbReference type="ARBA" id="ARBA00004141"/>
    </source>
</evidence>
<feature type="transmembrane region" description="Helical" evidence="6">
    <location>
        <begin position="192"/>
        <end position="211"/>
    </location>
</feature>
<dbReference type="InterPro" id="IPR011701">
    <property type="entry name" value="MFS"/>
</dbReference>
<organism evidence="8 9">
    <name type="scientific">Austropuccinia psidii MF-1</name>
    <dbReference type="NCBI Taxonomy" id="1389203"/>
    <lineage>
        <taxon>Eukaryota</taxon>
        <taxon>Fungi</taxon>
        <taxon>Dikarya</taxon>
        <taxon>Basidiomycota</taxon>
        <taxon>Pucciniomycotina</taxon>
        <taxon>Pucciniomycetes</taxon>
        <taxon>Pucciniales</taxon>
        <taxon>Sphaerophragmiaceae</taxon>
        <taxon>Austropuccinia</taxon>
    </lineage>
</organism>
<dbReference type="SUPFAM" id="SSF103473">
    <property type="entry name" value="MFS general substrate transporter"/>
    <property type="match status" value="1"/>
</dbReference>
<feature type="transmembrane region" description="Helical" evidence="6">
    <location>
        <begin position="415"/>
        <end position="435"/>
    </location>
</feature>
<dbReference type="Proteomes" id="UP000765509">
    <property type="component" value="Unassembled WGS sequence"/>
</dbReference>
<gene>
    <name evidence="8" type="ORF">O181_016786</name>
</gene>
<feature type="region of interest" description="Disordered" evidence="5">
    <location>
        <begin position="607"/>
        <end position="643"/>
    </location>
</feature>
<dbReference type="AlphaFoldDB" id="A0A9Q3GRD7"/>
<accession>A0A9Q3GRD7</accession>
<feature type="transmembrane region" description="Helical" evidence="6">
    <location>
        <begin position="377"/>
        <end position="394"/>
    </location>
</feature>
<dbReference type="PANTHER" id="PTHR23501">
    <property type="entry name" value="MAJOR FACILITATOR SUPERFAMILY"/>
    <property type="match status" value="1"/>
</dbReference>
<keyword evidence="3 6" id="KW-1133">Transmembrane helix</keyword>
<feature type="compositionally biased region" description="Acidic residues" evidence="5">
    <location>
        <begin position="618"/>
        <end position="630"/>
    </location>
</feature>
<evidence type="ECO:0000256" key="6">
    <source>
        <dbReference type="SAM" id="Phobius"/>
    </source>
</evidence>
<feature type="transmembrane region" description="Helical" evidence="6">
    <location>
        <begin position="441"/>
        <end position="460"/>
    </location>
</feature>
<dbReference type="Gene3D" id="1.20.1250.20">
    <property type="entry name" value="MFS general substrate transporter like domains"/>
    <property type="match status" value="2"/>
</dbReference>
<reference evidence="8" key="1">
    <citation type="submission" date="2021-03" db="EMBL/GenBank/DDBJ databases">
        <title>Draft genome sequence of rust myrtle Austropuccinia psidii MF-1, a brazilian biotype.</title>
        <authorList>
            <person name="Quecine M.C."/>
            <person name="Pachon D.M.R."/>
            <person name="Bonatelli M.L."/>
            <person name="Correr F.H."/>
            <person name="Franceschini L.M."/>
            <person name="Leite T.F."/>
            <person name="Margarido G.R.A."/>
            <person name="Almeida C.A."/>
            <person name="Ferrarezi J.A."/>
            <person name="Labate C.A."/>
        </authorList>
    </citation>
    <scope>NUCLEOTIDE SEQUENCE</scope>
    <source>
        <strain evidence="8">MF-1</strain>
    </source>
</reference>
<evidence type="ECO:0000256" key="4">
    <source>
        <dbReference type="ARBA" id="ARBA00023136"/>
    </source>
</evidence>
<feature type="compositionally biased region" description="Basic and acidic residues" evidence="5">
    <location>
        <begin position="608"/>
        <end position="617"/>
    </location>
</feature>
<evidence type="ECO:0000256" key="2">
    <source>
        <dbReference type="ARBA" id="ARBA00022692"/>
    </source>
</evidence>
<dbReference type="PROSITE" id="PS50850">
    <property type="entry name" value="MFS"/>
    <property type="match status" value="1"/>
</dbReference>
<evidence type="ECO:0000256" key="3">
    <source>
        <dbReference type="ARBA" id="ARBA00022989"/>
    </source>
</evidence>
<dbReference type="GO" id="GO:0022857">
    <property type="term" value="F:transmembrane transporter activity"/>
    <property type="evidence" value="ECO:0007669"/>
    <property type="project" value="InterPro"/>
</dbReference>
<evidence type="ECO:0000313" key="8">
    <source>
        <dbReference type="EMBL" id="MBW0477071.1"/>
    </source>
</evidence>
<comment type="caution">
    <text evidence="8">The sequence shown here is derived from an EMBL/GenBank/DDBJ whole genome shotgun (WGS) entry which is preliminary data.</text>
</comment>
<dbReference type="InterPro" id="IPR020846">
    <property type="entry name" value="MFS_dom"/>
</dbReference>
<evidence type="ECO:0000256" key="5">
    <source>
        <dbReference type="SAM" id="MobiDB-lite"/>
    </source>
</evidence>
<feature type="transmembrane region" description="Helical" evidence="6">
    <location>
        <begin position="122"/>
        <end position="142"/>
    </location>
</feature>
<dbReference type="EMBL" id="AVOT02004686">
    <property type="protein sequence ID" value="MBW0477071.1"/>
    <property type="molecule type" value="Genomic_DNA"/>
</dbReference>
<feature type="region of interest" description="Disordered" evidence="5">
    <location>
        <begin position="1"/>
        <end position="20"/>
    </location>
</feature>
<keyword evidence="4 6" id="KW-0472">Membrane</keyword>
<feature type="transmembrane region" description="Helical" evidence="6">
    <location>
        <begin position="505"/>
        <end position="529"/>
    </location>
</feature>
<comment type="subcellular location">
    <subcellularLocation>
        <location evidence="1">Membrane</location>
        <topology evidence="1">Multi-pass membrane protein</topology>
    </subcellularLocation>
</comment>
<proteinExistence type="predicted"/>
<dbReference type="InterPro" id="IPR036259">
    <property type="entry name" value="MFS_trans_sf"/>
</dbReference>
<evidence type="ECO:0000259" key="7">
    <source>
        <dbReference type="PROSITE" id="PS50850"/>
    </source>
</evidence>
<sequence>MNQKSHQRHPQLPPQQERYQDNMNFNKAKREKQQPQQFGILKMKLISNYLKKNSKNNFNLKAIYLSMYILSAITSTENNSLPLIEPYFLSLFNSHSALSTIGIMTNISLAIGKPPMSKIMDVFGRSEGIVVAMILYSFGSILTSSSTNVVQYGIARMASALGSQGLQLAQLIIVADTSSLEWRALLTSTITSPWLLTTWIGPIFASWFLSMGEMGYRVIYLIFGFTVPLCAFSMVLVLSREWKMITTTLSHNLSQDHSSPSTSSQELTINYHSQSQTSSFDSLIIQALKQRHHQSNTFWSQAWSQLDIVGLLLLTISCGMLLLPLTWRVVGAESWFDSKRCSCLAVGLIFLILFVKYESVYAKYPVVPIRLLKHRTLLMGSSVCFWHFICQYTYESYFTSFLQVARFTSPRDAQYIQQSYLFTACISAMLCGLLVKWTQRYKIWVIIGILLHGVGMLMMVRSRKLDNPMAEIVISQIIGGFGGGFTTLAAQLGVQAVVKHSDVGISTAVFLTITQIGGAVGSSFAGSVWNSGLLKALTRRLPLSEHHNIEKIVGDLRFTLEYEGINRIKINESYIEVQRILNWLALLGLIPCLVSGMMMANVDLSSTGDHESGKALDEEVESDERNDEEISTNSENERSRLLD</sequence>
<dbReference type="PANTHER" id="PTHR23501:SF87">
    <property type="entry name" value="SIDEROPHORE IRON TRANSPORTER 2"/>
    <property type="match status" value="1"/>
</dbReference>
<keyword evidence="2 6" id="KW-0812">Transmembrane</keyword>
<dbReference type="GO" id="GO:0005886">
    <property type="term" value="C:plasma membrane"/>
    <property type="evidence" value="ECO:0007669"/>
    <property type="project" value="TreeGrafter"/>
</dbReference>
<feature type="domain" description="Major facilitator superfamily (MFS) profile" evidence="7">
    <location>
        <begin position="63"/>
        <end position="603"/>
    </location>
</feature>